<name>A0AAN9Q8E9_PHACN</name>
<evidence type="ECO:0000313" key="3">
    <source>
        <dbReference type="Proteomes" id="UP001374584"/>
    </source>
</evidence>
<gene>
    <name evidence="2" type="ORF">VNO80_33829</name>
    <name evidence="1" type="ORF">VNO80_33943</name>
</gene>
<keyword evidence="3" id="KW-1185">Reference proteome</keyword>
<reference evidence="2 3" key="1">
    <citation type="submission" date="2024-01" db="EMBL/GenBank/DDBJ databases">
        <title>The genomes of 5 underutilized Papilionoideae crops provide insights into root nodulation and disease resistanc.</title>
        <authorList>
            <person name="Jiang F."/>
        </authorList>
    </citation>
    <scope>NUCLEOTIDE SEQUENCE [LARGE SCALE GENOMIC DNA]</scope>
    <source>
        <strain evidence="2">JINMINGXINNONG_FW02</strain>
        <tissue evidence="2">Leaves</tissue>
    </source>
</reference>
<organism evidence="2 3">
    <name type="scientific">Phaseolus coccineus</name>
    <name type="common">Scarlet runner bean</name>
    <name type="synonym">Phaseolus multiflorus</name>
    <dbReference type="NCBI Taxonomy" id="3886"/>
    <lineage>
        <taxon>Eukaryota</taxon>
        <taxon>Viridiplantae</taxon>
        <taxon>Streptophyta</taxon>
        <taxon>Embryophyta</taxon>
        <taxon>Tracheophyta</taxon>
        <taxon>Spermatophyta</taxon>
        <taxon>Magnoliopsida</taxon>
        <taxon>eudicotyledons</taxon>
        <taxon>Gunneridae</taxon>
        <taxon>Pentapetalae</taxon>
        <taxon>rosids</taxon>
        <taxon>fabids</taxon>
        <taxon>Fabales</taxon>
        <taxon>Fabaceae</taxon>
        <taxon>Papilionoideae</taxon>
        <taxon>50 kb inversion clade</taxon>
        <taxon>NPAAA clade</taxon>
        <taxon>indigoferoid/millettioid clade</taxon>
        <taxon>Phaseoleae</taxon>
        <taxon>Phaseolus</taxon>
    </lineage>
</organism>
<evidence type="ECO:0000313" key="2">
    <source>
        <dbReference type="EMBL" id="KAK7325787.1"/>
    </source>
</evidence>
<proteinExistence type="predicted"/>
<accession>A0AAN9Q8E9</accession>
<dbReference type="EMBL" id="JAYMYR010000104">
    <property type="protein sequence ID" value="KAK7325787.1"/>
    <property type="molecule type" value="Genomic_DNA"/>
</dbReference>
<dbReference type="AlphaFoldDB" id="A0AAN9Q8E9"/>
<protein>
    <submittedName>
        <fullName evidence="2">Uncharacterized protein</fullName>
    </submittedName>
</protein>
<dbReference type="EMBL" id="JAYMYR010000106">
    <property type="protein sequence ID" value="KAK7325677.1"/>
    <property type="molecule type" value="Genomic_DNA"/>
</dbReference>
<dbReference type="Proteomes" id="UP001374584">
    <property type="component" value="Unassembled WGS sequence"/>
</dbReference>
<sequence>MDRFKRPVKVRGRINPTKPHRTGPVDLLSLLLKAVSCPQLASGYNRWAHGDHYSTRKLGLSGEPSHRVKLASLYALSSSVRILTSVKLRLAKSILCLGPRRSEIRALCLSRLAVRLSLRQNSLKQWLTRRRVKDFFLAADGDNVGPRAQPVALLDKPNSRNIASVEANPTNTQAHLPIQSNQSKAKVPCGCRASLSVSVPCVCPCCLRLQGVFLFLPPITYFV</sequence>
<comment type="caution">
    <text evidence="2">The sequence shown here is derived from an EMBL/GenBank/DDBJ whole genome shotgun (WGS) entry which is preliminary data.</text>
</comment>
<evidence type="ECO:0000313" key="1">
    <source>
        <dbReference type="EMBL" id="KAK7325677.1"/>
    </source>
</evidence>